<evidence type="ECO:0000313" key="10">
    <source>
        <dbReference type="Proteomes" id="UP000266841"/>
    </source>
</evidence>
<dbReference type="eggNOG" id="KOG1731">
    <property type="taxonomic scope" value="Eukaryota"/>
</dbReference>
<comment type="catalytic activity">
    <reaction evidence="7">
        <text>2 R'C(R)SH + O2 = R'C(R)S-S(R)CR' + H2O2</text>
        <dbReference type="Rhea" id="RHEA:17357"/>
        <dbReference type="ChEBI" id="CHEBI:15379"/>
        <dbReference type="ChEBI" id="CHEBI:16240"/>
        <dbReference type="ChEBI" id="CHEBI:16520"/>
        <dbReference type="ChEBI" id="CHEBI:17412"/>
        <dbReference type="EC" id="1.8.3.2"/>
    </reaction>
</comment>
<dbReference type="AlphaFoldDB" id="K0TNB5"/>
<dbReference type="PANTHER" id="PTHR22897:SF8">
    <property type="entry name" value="SULFHYDRYL OXIDASE"/>
    <property type="match status" value="1"/>
</dbReference>
<dbReference type="EC" id="1.8.3.2" evidence="7"/>
<evidence type="ECO:0000256" key="7">
    <source>
        <dbReference type="RuleBase" id="RU371123"/>
    </source>
</evidence>
<evidence type="ECO:0000256" key="4">
    <source>
        <dbReference type="ARBA" id="ARBA00022827"/>
    </source>
</evidence>
<sequence>MQNNVNGFPTLVGFKDQSNIPNRLKEKDFTADNIAETIGVHLNAPTARGSQSQAAANGDDFRAIDILGASRDGLARTRETVYRDAALSFTHALRTDIFSRGPLDDLRREVFSDWVDLLYWSLPPTYILHTLINDLRNNIDSVMVSEDNMNFMVDKHSDVINGIHTKWSEQCSKGIAGAGYSCGLWSLFHIVSIGVIERHRAVLGAREQVSTSFVATTLRNYVDNFFDCESCREYFVSMFDSCGFNHCRRFKQTKKLPPPQSWDEFALWLWEVHNDVNTRLARLHSTDSNSGPIASQAPWPPTSECAACIDSTGKWDTDSVLSHLKSVYWPSGVQNFRFVVLKKKDTAVEVGNSFFYELIENLLFLGFAALVVTWCSNRRRNVTGRHKKSEDNV</sequence>
<keyword evidence="6" id="KW-1015">Disulfide bond</keyword>
<dbReference type="OMA" id="FNHCRRF"/>
<keyword evidence="2 7" id="KW-0285">Flavoprotein</keyword>
<gene>
    <name evidence="9" type="ORF">THAOC_05016</name>
</gene>
<keyword evidence="10" id="KW-1185">Reference proteome</keyword>
<comment type="cofactor">
    <cofactor evidence="1 7">
        <name>FAD</name>
        <dbReference type="ChEBI" id="CHEBI:57692"/>
    </cofactor>
</comment>
<comment type="caution">
    <text evidence="9">The sequence shown here is derived from an EMBL/GenBank/DDBJ whole genome shotgun (WGS) entry which is preliminary data.</text>
</comment>
<keyword evidence="5 7" id="KW-0560">Oxidoreductase</keyword>
<dbReference type="OrthoDB" id="59470at2759"/>
<proteinExistence type="predicted"/>
<dbReference type="Pfam" id="PF04777">
    <property type="entry name" value="Evr1_Alr"/>
    <property type="match status" value="1"/>
</dbReference>
<evidence type="ECO:0000256" key="5">
    <source>
        <dbReference type="ARBA" id="ARBA00023002"/>
    </source>
</evidence>
<protein>
    <recommendedName>
        <fullName evidence="7">Sulfhydryl oxidase</fullName>
        <ecNumber evidence="7">1.8.3.2</ecNumber>
    </recommendedName>
</protein>
<dbReference type="InterPro" id="IPR036774">
    <property type="entry name" value="ERV/ALR_sulphydryl_oxid_sf"/>
</dbReference>
<dbReference type="GO" id="GO:0006457">
    <property type="term" value="P:protein folding"/>
    <property type="evidence" value="ECO:0007669"/>
    <property type="project" value="TreeGrafter"/>
</dbReference>
<evidence type="ECO:0000256" key="6">
    <source>
        <dbReference type="ARBA" id="ARBA00023157"/>
    </source>
</evidence>
<reference evidence="9 10" key="1">
    <citation type="journal article" date="2012" name="Genome Biol.">
        <title>Genome and low-iron response of an oceanic diatom adapted to chronic iron limitation.</title>
        <authorList>
            <person name="Lommer M."/>
            <person name="Specht M."/>
            <person name="Roy A.S."/>
            <person name="Kraemer L."/>
            <person name="Andreson R."/>
            <person name="Gutowska M.A."/>
            <person name="Wolf J."/>
            <person name="Bergner S.V."/>
            <person name="Schilhabel M.B."/>
            <person name="Klostermeier U.C."/>
            <person name="Beiko R.G."/>
            <person name="Rosenstiel P."/>
            <person name="Hippler M."/>
            <person name="Laroche J."/>
        </authorList>
    </citation>
    <scope>NUCLEOTIDE SEQUENCE [LARGE SCALE GENOMIC DNA]</scope>
    <source>
        <strain evidence="9 10">CCMP1005</strain>
    </source>
</reference>
<dbReference type="GO" id="GO:0003756">
    <property type="term" value="F:protein disulfide isomerase activity"/>
    <property type="evidence" value="ECO:0007669"/>
    <property type="project" value="TreeGrafter"/>
</dbReference>
<keyword evidence="3" id="KW-0732">Signal</keyword>
<evidence type="ECO:0000313" key="9">
    <source>
        <dbReference type="EMBL" id="EJK73367.1"/>
    </source>
</evidence>
<evidence type="ECO:0000256" key="2">
    <source>
        <dbReference type="ARBA" id="ARBA00022630"/>
    </source>
</evidence>
<feature type="domain" description="ERV/ALR sulfhydryl oxidase" evidence="8">
    <location>
        <begin position="173"/>
        <end position="299"/>
    </location>
</feature>
<dbReference type="GO" id="GO:0000139">
    <property type="term" value="C:Golgi membrane"/>
    <property type="evidence" value="ECO:0007669"/>
    <property type="project" value="TreeGrafter"/>
</dbReference>
<evidence type="ECO:0000256" key="1">
    <source>
        <dbReference type="ARBA" id="ARBA00001974"/>
    </source>
</evidence>
<name>K0TNB5_THAOC</name>
<organism evidence="9 10">
    <name type="scientific">Thalassiosira oceanica</name>
    <name type="common">Marine diatom</name>
    <dbReference type="NCBI Taxonomy" id="159749"/>
    <lineage>
        <taxon>Eukaryota</taxon>
        <taxon>Sar</taxon>
        <taxon>Stramenopiles</taxon>
        <taxon>Ochrophyta</taxon>
        <taxon>Bacillariophyta</taxon>
        <taxon>Coscinodiscophyceae</taxon>
        <taxon>Thalassiosirophycidae</taxon>
        <taxon>Thalassiosirales</taxon>
        <taxon>Thalassiosiraceae</taxon>
        <taxon>Thalassiosira</taxon>
    </lineage>
</organism>
<dbReference type="Proteomes" id="UP000266841">
    <property type="component" value="Unassembled WGS sequence"/>
</dbReference>
<dbReference type="SUPFAM" id="SSF69000">
    <property type="entry name" value="FAD-dependent thiol oxidase"/>
    <property type="match status" value="1"/>
</dbReference>
<evidence type="ECO:0000259" key="8">
    <source>
        <dbReference type="PROSITE" id="PS51324"/>
    </source>
</evidence>
<evidence type="ECO:0000256" key="3">
    <source>
        <dbReference type="ARBA" id="ARBA00022729"/>
    </source>
</evidence>
<dbReference type="Gene3D" id="1.20.120.310">
    <property type="entry name" value="ERV/ALR sulfhydryl oxidase domain"/>
    <property type="match status" value="1"/>
</dbReference>
<dbReference type="InterPro" id="IPR039798">
    <property type="entry name" value="Sulfhydryl_oxidase"/>
</dbReference>
<accession>K0TNB5</accession>
<dbReference type="PROSITE" id="PS51324">
    <property type="entry name" value="ERV_ALR"/>
    <property type="match status" value="1"/>
</dbReference>
<dbReference type="EMBL" id="AGNL01004560">
    <property type="protein sequence ID" value="EJK73367.1"/>
    <property type="molecule type" value="Genomic_DNA"/>
</dbReference>
<dbReference type="InterPro" id="IPR017905">
    <property type="entry name" value="ERV/ALR_sulphydryl_oxidase"/>
</dbReference>
<dbReference type="GO" id="GO:0016971">
    <property type="term" value="F:flavin-dependent sulfhydryl oxidase activity"/>
    <property type="evidence" value="ECO:0007669"/>
    <property type="project" value="InterPro"/>
</dbReference>
<dbReference type="PANTHER" id="PTHR22897">
    <property type="entry name" value="QUIESCIN Q6-RELATED SULFHYDRYL OXIDASE"/>
    <property type="match status" value="1"/>
</dbReference>
<dbReference type="GO" id="GO:0005615">
    <property type="term" value="C:extracellular space"/>
    <property type="evidence" value="ECO:0007669"/>
    <property type="project" value="TreeGrafter"/>
</dbReference>
<keyword evidence="4 7" id="KW-0274">FAD</keyword>